<evidence type="ECO:0000256" key="1">
    <source>
        <dbReference type="ARBA" id="ARBA00022478"/>
    </source>
</evidence>
<evidence type="ECO:0000256" key="6">
    <source>
        <dbReference type="ARBA" id="ARBA00022723"/>
    </source>
</evidence>
<keyword evidence="4 12" id="KW-0548">Nucleotidyltransferase</keyword>
<evidence type="ECO:0000256" key="9">
    <source>
        <dbReference type="ARBA" id="ARBA00022842"/>
    </source>
</evidence>
<dbReference type="SUPFAM" id="SSF57783">
    <property type="entry name" value="Zinc beta-ribbon"/>
    <property type="match status" value="1"/>
</dbReference>
<dbReference type="GO" id="GO:1990077">
    <property type="term" value="C:primosome complex"/>
    <property type="evidence" value="ECO:0007669"/>
    <property type="project" value="UniProtKB-KW"/>
</dbReference>
<dbReference type="Gene3D" id="3.90.980.10">
    <property type="entry name" value="DNA primase, catalytic core, N-terminal domain"/>
    <property type="match status" value="1"/>
</dbReference>
<dbReference type="NCBIfam" id="TIGR01391">
    <property type="entry name" value="dnaG"/>
    <property type="match status" value="1"/>
</dbReference>
<evidence type="ECO:0000256" key="13">
    <source>
        <dbReference type="PIRNR" id="PIRNR002811"/>
    </source>
</evidence>
<keyword evidence="10 12" id="KW-0238">DNA-binding</keyword>
<dbReference type="InterPro" id="IPR050219">
    <property type="entry name" value="DnaG_primase"/>
</dbReference>
<gene>
    <name evidence="12" type="primary">dnaG</name>
    <name evidence="16" type="ORF">A2989_02015</name>
</gene>
<comment type="caution">
    <text evidence="16">The sequence shown here is derived from an EMBL/GenBank/DDBJ whole genome shotgun (WGS) entry which is preliminary data.</text>
</comment>
<dbReference type="InterPro" id="IPR037068">
    <property type="entry name" value="DNA_primase_core_N_sf"/>
</dbReference>
<comment type="function">
    <text evidence="12 13">RNA polymerase that catalyzes the synthesis of short RNA molecules used as primers for DNA polymerase during DNA replication.</text>
</comment>
<dbReference type="GO" id="GO:0000428">
    <property type="term" value="C:DNA-directed RNA polymerase complex"/>
    <property type="evidence" value="ECO:0007669"/>
    <property type="project" value="UniProtKB-KW"/>
</dbReference>
<evidence type="ECO:0000256" key="3">
    <source>
        <dbReference type="ARBA" id="ARBA00022679"/>
    </source>
</evidence>
<organism evidence="16 17">
    <name type="scientific">Candidatus Amesbacteria bacterium RIFCSPLOWO2_01_FULL_48_25</name>
    <dbReference type="NCBI Taxonomy" id="1797259"/>
    <lineage>
        <taxon>Bacteria</taxon>
        <taxon>Candidatus Amesiibacteriota</taxon>
    </lineage>
</organism>
<keyword evidence="7 12" id="KW-0863">Zinc-finger</keyword>
<dbReference type="EC" id="2.7.7.101" evidence="12"/>
<dbReference type="InterPro" id="IPR002694">
    <property type="entry name" value="Znf_CHC2"/>
</dbReference>
<keyword evidence="3 12" id="KW-0808">Transferase</keyword>
<evidence type="ECO:0000256" key="8">
    <source>
        <dbReference type="ARBA" id="ARBA00022833"/>
    </source>
</evidence>
<dbReference type="GO" id="GO:0005737">
    <property type="term" value="C:cytoplasm"/>
    <property type="evidence" value="ECO:0007669"/>
    <property type="project" value="TreeGrafter"/>
</dbReference>
<name>A0A1F4ZAZ0_9BACT</name>
<dbReference type="STRING" id="1797259.A2989_02015"/>
<dbReference type="Pfam" id="PF01807">
    <property type="entry name" value="Zn_ribbon_DnaG"/>
    <property type="match status" value="1"/>
</dbReference>
<dbReference type="Gene3D" id="3.90.580.10">
    <property type="entry name" value="Zinc finger, CHC2-type domain"/>
    <property type="match status" value="1"/>
</dbReference>
<dbReference type="Pfam" id="PF13155">
    <property type="entry name" value="Toprim_2"/>
    <property type="match status" value="1"/>
</dbReference>
<dbReference type="AlphaFoldDB" id="A0A1F4ZAZ0"/>
<accession>A0A1F4ZAZ0</accession>
<comment type="domain">
    <text evidence="12">Contains an N-terminal zinc-binding domain, a central core domain that contains the primase activity, and a C-terminal DnaB-binding domain.</text>
</comment>
<comment type="subunit">
    <text evidence="12">Monomer. Interacts with DnaB.</text>
</comment>
<evidence type="ECO:0000259" key="15">
    <source>
        <dbReference type="PROSITE" id="PS50880"/>
    </source>
</evidence>
<evidence type="ECO:0000256" key="12">
    <source>
        <dbReference type="HAMAP-Rule" id="MF_00974"/>
    </source>
</evidence>
<dbReference type="InterPro" id="IPR006171">
    <property type="entry name" value="TOPRIM_dom"/>
</dbReference>
<dbReference type="InterPro" id="IPR034151">
    <property type="entry name" value="TOPRIM_DnaG_bac"/>
</dbReference>
<keyword evidence="2 12" id="KW-0639">Primosome</keyword>
<evidence type="ECO:0000256" key="7">
    <source>
        <dbReference type="ARBA" id="ARBA00022771"/>
    </source>
</evidence>
<dbReference type="InterPro" id="IPR013264">
    <property type="entry name" value="DNAG_N"/>
</dbReference>
<evidence type="ECO:0000256" key="10">
    <source>
        <dbReference type="ARBA" id="ARBA00023125"/>
    </source>
</evidence>
<keyword evidence="9" id="KW-0460">Magnesium</keyword>
<keyword evidence="1 12" id="KW-0240">DNA-directed RNA polymerase</keyword>
<dbReference type="PANTHER" id="PTHR30313">
    <property type="entry name" value="DNA PRIMASE"/>
    <property type="match status" value="1"/>
</dbReference>
<dbReference type="PANTHER" id="PTHR30313:SF2">
    <property type="entry name" value="DNA PRIMASE"/>
    <property type="match status" value="1"/>
</dbReference>
<keyword evidence="8 12" id="KW-0862">Zinc</keyword>
<dbReference type="GO" id="GO:0006269">
    <property type="term" value="P:DNA replication, synthesis of primer"/>
    <property type="evidence" value="ECO:0007669"/>
    <property type="project" value="UniProtKB-UniRule"/>
</dbReference>
<dbReference type="SUPFAM" id="SSF56731">
    <property type="entry name" value="DNA primase core"/>
    <property type="match status" value="1"/>
</dbReference>
<dbReference type="PIRSF" id="PIRSF002811">
    <property type="entry name" value="DnaG"/>
    <property type="match status" value="1"/>
</dbReference>
<feature type="domain" description="Toprim" evidence="15">
    <location>
        <begin position="257"/>
        <end position="339"/>
    </location>
</feature>
<dbReference type="GO" id="GO:0003899">
    <property type="term" value="F:DNA-directed RNA polymerase activity"/>
    <property type="evidence" value="ECO:0007669"/>
    <property type="project" value="UniProtKB-UniRule"/>
</dbReference>
<dbReference type="EMBL" id="MEXN01000010">
    <property type="protein sequence ID" value="OGD03057.1"/>
    <property type="molecule type" value="Genomic_DNA"/>
</dbReference>
<keyword evidence="11 12" id="KW-0804">Transcription</keyword>
<dbReference type="Pfam" id="PF08275">
    <property type="entry name" value="DNAG_N"/>
    <property type="match status" value="1"/>
</dbReference>
<dbReference type="GO" id="GO:0003677">
    <property type="term" value="F:DNA binding"/>
    <property type="evidence" value="ECO:0007669"/>
    <property type="project" value="UniProtKB-KW"/>
</dbReference>
<evidence type="ECO:0000256" key="11">
    <source>
        <dbReference type="ARBA" id="ARBA00023163"/>
    </source>
</evidence>
<comment type="catalytic activity">
    <reaction evidence="12">
        <text>ssDNA + n NTP = ssDNA/pppN(pN)n-1 hybrid + (n-1) diphosphate.</text>
        <dbReference type="EC" id="2.7.7.101"/>
    </reaction>
</comment>
<dbReference type="SMART" id="SM00400">
    <property type="entry name" value="ZnF_CHCC"/>
    <property type="match status" value="1"/>
</dbReference>
<evidence type="ECO:0000256" key="5">
    <source>
        <dbReference type="ARBA" id="ARBA00022705"/>
    </source>
</evidence>
<sequence length="568" mass="63534">MDQVEEIKQKIDIVELISEYVPLKRAGRNFKGLCPFHGEKTPSFMVNPELQIYKCFGCGEGGDAYSFVQKMEGMDFSEALKSLADRVGVKLESYRPSQGEEIKEKLIKVNTLAADAYHFLLTKHKAGKKALEYVKERGLSDEAIKRFKIGYAPDEWEFLSKFLVKKKGYVIDDLRRGGLIVEGRGYDRFRDRIMFPLANARGQIVGFAGRVLPPSSAEASEGQGGAKYVNTPETEIYHKSELLYGFDVTRGEIKKAGWVVVVEGELDMIASFQAGVKNVVAIKGSALTLGQVELLRRVCGEIVLALDADVAGDAAARRGIEIADKNGLMVKMVKLLGAKDPGELAIQNPGEWKKVVEEAIPVYDFYIESAVSRHGLSVVGKKKIGLELVPIWGKISDEIVKGHYVKKLAETLGVDEQAVWGEVSKIPDFAKALSDKQDEQTKKTRRDVVEEYVVGLALRVNRVNQLIGEPVNQFFKLPFWRKVLDQFSSFKPQIPVNELINKLPSELKEKVQMLMLVEDGLDEEKIDREWEKALGELEQLDVRERIGAGEGEDLARLTKRLAELTRGK</sequence>
<dbReference type="GO" id="GO:0008270">
    <property type="term" value="F:zinc ion binding"/>
    <property type="evidence" value="ECO:0007669"/>
    <property type="project" value="UniProtKB-UniRule"/>
</dbReference>
<evidence type="ECO:0000313" key="16">
    <source>
        <dbReference type="EMBL" id="OGD03057.1"/>
    </source>
</evidence>
<dbReference type="InterPro" id="IPR036977">
    <property type="entry name" value="DNA_primase_Znf_CHC2"/>
</dbReference>
<dbReference type="Proteomes" id="UP000177080">
    <property type="component" value="Unassembled WGS sequence"/>
</dbReference>
<dbReference type="HAMAP" id="MF_00974">
    <property type="entry name" value="DNA_primase_DnaG"/>
    <property type="match status" value="1"/>
</dbReference>
<dbReference type="FunFam" id="3.90.580.10:FF:000001">
    <property type="entry name" value="DNA primase"/>
    <property type="match status" value="1"/>
</dbReference>
<dbReference type="Gene3D" id="3.40.1360.10">
    <property type="match status" value="1"/>
</dbReference>
<protein>
    <recommendedName>
        <fullName evidence="12 13">DNA primase</fullName>
        <ecNumber evidence="12">2.7.7.101</ecNumber>
    </recommendedName>
</protein>
<dbReference type="InterPro" id="IPR030846">
    <property type="entry name" value="DnaG_bac"/>
</dbReference>
<dbReference type="CDD" id="cd03364">
    <property type="entry name" value="TOPRIM_DnaG_primases"/>
    <property type="match status" value="1"/>
</dbReference>
<reference evidence="16 17" key="1">
    <citation type="journal article" date="2016" name="Nat. Commun.">
        <title>Thousands of microbial genomes shed light on interconnected biogeochemical processes in an aquifer system.</title>
        <authorList>
            <person name="Anantharaman K."/>
            <person name="Brown C.T."/>
            <person name="Hug L.A."/>
            <person name="Sharon I."/>
            <person name="Castelle C.J."/>
            <person name="Probst A.J."/>
            <person name="Thomas B.C."/>
            <person name="Singh A."/>
            <person name="Wilkins M.J."/>
            <person name="Karaoz U."/>
            <person name="Brodie E.L."/>
            <person name="Williams K.H."/>
            <person name="Hubbard S.S."/>
            <person name="Banfield J.F."/>
        </authorList>
    </citation>
    <scope>NUCLEOTIDE SEQUENCE [LARGE SCALE GENOMIC DNA]</scope>
</reference>
<dbReference type="InterPro" id="IPR019475">
    <property type="entry name" value="DNA_primase_DnaB-bd"/>
</dbReference>
<keyword evidence="6 12" id="KW-0479">Metal-binding</keyword>
<dbReference type="SMART" id="SM00493">
    <property type="entry name" value="TOPRIM"/>
    <property type="match status" value="1"/>
</dbReference>
<evidence type="ECO:0000256" key="2">
    <source>
        <dbReference type="ARBA" id="ARBA00022515"/>
    </source>
</evidence>
<dbReference type="PROSITE" id="PS50880">
    <property type="entry name" value="TOPRIM"/>
    <property type="match status" value="1"/>
</dbReference>
<evidence type="ECO:0000256" key="14">
    <source>
        <dbReference type="PIRSR" id="PIRSR002811-1"/>
    </source>
</evidence>
<keyword evidence="5 12" id="KW-0235">DNA replication</keyword>
<comment type="cofactor">
    <cofactor evidence="12 13 14">
        <name>Zn(2+)</name>
        <dbReference type="ChEBI" id="CHEBI:29105"/>
    </cofactor>
    <text evidence="12 13 14">Binds 1 zinc ion per monomer.</text>
</comment>
<dbReference type="InterPro" id="IPR006295">
    <property type="entry name" value="DNA_primase_DnaG"/>
</dbReference>
<evidence type="ECO:0000313" key="17">
    <source>
        <dbReference type="Proteomes" id="UP000177080"/>
    </source>
</evidence>
<feature type="zinc finger region" description="CHC2-type" evidence="12 14">
    <location>
        <begin position="34"/>
        <end position="58"/>
    </location>
</feature>
<comment type="similarity">
    <text evidence="12 13">Belongs to the DnaG primase family.</text>
</comment>
<evidence type="ECO:0000256" key="4">
    <source>
        <dbReference type="ARBA" id="ARBA00022695"/>
    </source>
</evidence>
<dbReference type="Pfam" id="PF10410">
    <property type="entry name" value="DnaB_bind"/>
    <property type="match status" value="1"/>
</dbReference>
<proteinExistence type="inferred from homology"/>